<keyword evidence="4" id="KW-1185">Reference proteome</keyword>
<organism evidence="3">
    <name type="scientific">Oryza glumipatula</name>
    <dbReference type="NCBI Taxonomy" id="40148"/>
    <lineage>
        <taxon>Eukaryota</taxon>
        <taxon>Viridiplantae</taxon>
        <taxon>Streptophyta</taxon>
        <taxon>Embryophyta</taxon>
        <taxon>Tracheophyta</taxon>
        <taxon>Spermatophyta</taxon>
        <taxon>Magnoliopsida</taxon>
        <taxon>Liliopsida</taxon>
        <taxon>Poales</taxon>
        <taxon>Poaceae</taxon>
        <taxon>BOP clade</taxon>
        <taxon>Oryzoideae</taxon>
        <taxon>Oryzeae</taxon>
        <taxon>Oryzinae</taxon>
        <taxon>Oryza</taxon>
    </lineage>
</organism>
<accession>A0A0E0AVW9</accession>
<feature type="compositionally biased region" description="Pro residues" evidence="1">
    <location>
        <begin position="69"/>
        <end position="86"/>
    </location>
</feature>
<feature type="region of interest" description="Disordered" evidence="1">
    <location>
        <begin position="47"/>
        <end position="142"/>
    </location>
</feature>
<keyword evidence="2" id="KW-1133">Transmembrane helix</keyword>
<keyword evidence="2" id="KW-0812">Transmembrane</keyword>
<dbReference type="Gramene" id="OGLUM08G16920.1">
    <property type="protein sequence ID" value="OGLUM08G16920.1"/>
    <property type="gene ID" value="OGLUM08G16920"/>
</dbReference>
<keyword evidence="2" id="KW-0472">Membrane</keyword>
<feature type="region of interest" description="Disordered" evidence="1">
    <location>
        <begin position="1"/>
        <end position="28"/>
    </location>
</feature>
<reference evidence="3" key="2">
    <citation type="submission" date="2018-05" db="EMBL/GenBank/DDBJ databases">
        <title>OgluRS3 (Oryza glumaepatula Reference Sequence Version 3).</title>
        <authorList>
            <person name="Zhang J."/>
            <person name="Kudrna D."/>
            <person name="Lee S."/>
            <person name="Talag J."/>
            <person name="Welchert J."/>
            <person name="Wing R.A."/>
        </authorList>
    </citation>
    <scope>NUCLEOTIDE SEQUENCE [LARGE SCALE GENOMIC DNA]</scope>
</reference>
<dbReference type="HOGENOM" id="CLU_1761733_0_0_1"/>
<feature type="transmembrane region" description="Helical" evidence="2">
    <location>
        <begin position="152"/>
        <end position="173"/>
    </location>
</feature>
<proteinExistence type="predicted"/>
<evidence type="ECO:0000313" key="3">
    <source>
        <dbReference type="EnsemblPlants" id="OGLUM08G16920.1"/>
    </source>
</evidence>
<evidence type="ECO:0000313" key="4">
    <source>
        <dbReference type="Proteomes" id="UP000026961"/>
    </source>
</evidence>
<dbReference type="AlphaFoldDB" id="A0A0E0AVW9"/>
<dbReference type="EnsemblPlants" id="OGLUM08G16920.1">
    <property type="protein sequence ID" value="OGLUM08G16920.1"/>
    <property type="gene ID" value="OGLUM08G16920"/>
</dbReference>
<evidence type="ECO:0000256" key="2">
    <source>
        <dbReference type="SAM" id="Phobius"/>
    </source>
</evidence>
<evidence type="ECO:0000256" key="1">
    <source>
        <dbReference type="SAM" id="MobiDB-lite"/>
    </source>
</evidence>
<sequence>MDPVQTKKPRPINACDLNRAASKSPIMHPTVCTPSFDVSVPRAVPPFAHYTWRGSGPQSPATQTRIASPLPPFSTPTETPPPPPRPRLGKIPIPNGRDTHTPTPRPPRARERSRSTATVSASRFPARGHGTAGLSRRRLRSSQEERHSQLRLLRLFDAFILLAAAAAASATGVP</sequence>
<protein>
    <submittedName>
        <fullName evidence="3">Uncharacterized protein</fullName>
    </submittedName>
</protein>
<feature type="compositionally biased region" description="Polar residues" evidence="1">
    <location>
        <begin position="56"/>
        <end position="66"/>
    </location>
</feature>
<dbReference type="Proteomes" id="UP000026961">
    <property type="component" value="Chromosome 8"/>
</dbReference>
<reference evidence="3" key="1">
    <citation type="submission" date="2015-04" db="UniProtKB">
        <authorList>
            <consortium name="EnsemblPlants"/>
        </authorList>
    </citation>
    <scope>IDENTIFICATION</scope>
</reference>
<name>A0A0E0AVW9_9ORYZ</name>